<dbReference type="PANTHER" id="PTHR12828">
    <property type="entry name" value="PROTEASOME MATURATION PROTEIN UMP1"/>
    <property type="match status" value="1"/>
</dbReference>
<dbReference type="PANTHER" id="PTHR12828:SF3">
    <property type="entry name" value="PROTEASOME MATURATION PROTEIN"/>
    <property type="match status" value="1"/>
</dbReference>
<dbReference type="Proteomes" id="UP000285060">
    <property type="component" value="Unassembled WGS sequence"/>
</dbReference>
<evidence type="ECO:0000256" key="2">
    <source>
        <dbReference type="ARBA" id="ARBA00043974"/>
    </source>
</evidence>
<evidence type="ECO:0000313" key="3">
    <source>
        <dbReference type="EMBL" id="RHY29961.1"/>
    </source>
</evidence>
<dbReference type="GO" id="GO:0005737">
    <property type="term" value="C:cytoplasm"/>
    <property type="evidence" value="ECO:0007669"/>
    <property type="project" value="TreeGrafter"/>
</dbReference>
<evidence type="ECO:0000256" key="1">
    <source>
        <dbReference type="ARBA" id="ARBA00023186"/>
    </source>
</evidence>
<name>A0A3R7D0V1_9STRA</name>
<proteinExistence type="inferred from homology"/>
<keyword evidence="1" id="KW-0143">Chaperone</keyword>
<dbReference type="InterPro" id="IPR008012">
    <property type="entry name" value="Ump1"/>
</dbReference>
<dbReference type="EMBL" id="QUSY01000372">
    <property type="protein sequence ID" value="RHY29961.1"/>
    <property type="molecule type" value="Genomic_DNA"/>
</dbReference>
<keyword evidence="4" id="KW-1185">Reference proteome</keyword>
<dbReference type="GO" id="GO:0005634">
    <property type="term" value="C:nucleus"/>
    <property type="evidence" value="ECO:0007669"/>
    <property type="project" value="TreeGrafter"/>
</dbReference>
<dbReference type="AlphaFoldDB" id="A0A3R7D0V1"/>
<gene>
    <name evidence="3" type="ORF">DYB32_004741</name>
</gene>
<comment type="similarity">
    <text evidence="2">Belongs to the POMP/UMP1 family.</text>
</comment>
<reference evidence="3 4" key="1">
    <citation type="submission" date="2018-08" db="EMBL/GenBank/DDBJ databases">
        <title>Aphanomyces genome sequencing and annotation.</title>
        <authorList>
            <person name="Minardi D."/>
            <person name="Oidtmann B."/>
            <person name="Van Der Giezen M."/>
            <person name="Studholme D.J."/>
        </authorList>
    </citation>
    <scope>NUCLEOTIDE SEQUENCE [LARGE SCALE GENOMIC DNA]</scope>
    <source>
        <strain evidence="3 4">NJM0002</strain>
    </source>
</reference>
<evidence type="ECO:0000313" key="4">
    <source>
        <dbReference type="Proteomes" id="UP000285060"/>
    </source>
</evidence>
<protein>
    <recommendedName>
        <fullName evidence="5">Proteasome maturation protein</fullName>
    </recommendedName>
</protein>
<evidence type="ECO:0008006" key="5">
    <source>
        <dbReference type="Google" id="ProtNLM"/>
    </source>
</evidence>
<accession>A0A3R7D0V1</accession>
<comment type="caution">
    <text evidence="3">The sequence shown here is derived from an EMBL/GenBank/DDBJ whole genome shotgun (WGS) entry which is preliminary data.</text>
</comment>
<organism evidence="3 4">
    <name type="scientific">Aphanomyces invadans</name>
    <dbReference type="NCBI Taxonomy" id="157072"/>
    <lineage>
        <taxon>Eukaryota</taxon>
        <taxon>Sar</taxon>
        <taxon>Stramenopiles</taxon>
        <taxon>Oomycota</taxon>
        <taxon>Saprolegniomycetes</taxon>
        <taxon>Saprolegniales</taxon>
        <taxon>Verrucalvaceae</taxon>
        <taxon>Aphanomyces</taxon>
    </lineage>
</organism>
<dbReference type="VEuPathDB" id="FungiDB:H310_02758"/>
<sequence>MDASSLPLLRAGPDLMRVGFQRASEDTRPVHEVQRLETHRRLRGFEGKMRSVEQIYGKAAAMRLRTEKILLEQHTRLPGLPSSRCGLDTVLGNDDTLDFTDILNGTVTASQLPPCSPCCALDPQDSPEAPQFRVHDVMEVKLAIF</sequence>
<dbReference type="Pfam" id="PF05348">
    <property type="entry name" value="UMP1"/>
    <property type="match status" value="1"/>
</dbReference>
<dbReference type="GO" id="GO:0043248">
    <property type="term" value="P:proteasome assembly"/>
    <property type="evidence" value="ECO:0007669"/>
    <property type="project" value="InterPro"/>
</dbReference>